<evidence type="ECO:0000313" key="3">
    <source>
        <dbReference type="Proteomes" id="UP000299102"/>
    </source>
</evidence>
<dbReference type="AlphaFoldDB" id="A0A4C1TPY7"/>
<comment type="caution">
    <text evidence="2">The sequence shown here is derived from an EMBL/GenBank/DDBJ whole genome shotgun (WGS) entry which is preliminary data.</text>
</comment>
<keyword evidence="3" id="KW-1185">Reference proteome</keyword>
<reference evidence="2 3" key="1">
    <citation type="journal article" date="2019" name="Commun. Biol.">
        <title>The bagworm genome reveals a unique fibroin gene that provides high tensile strength.</title>
        <authorList>
            <person name="Kono N."/>
            <person name="Nakamura H."/>
            <person name="Ohtoshi R."/>
            <person name="Tomita M."/>
            <person name="Numata K."/>
            <person name="Arakawa K."/>
        </authorList>
    </citation>
    <scope>NUCLEOTIDE SEQUENCE [LARGE SCALE GENOMIC DNA]</scope>
</reference>
<evidence type="ECO:0000256" key="1">
    <source>
        <dbReference type="SAM" id="MobiDB-lite"/>
    </source>
</evidence>
<proteinExistence type="predicted"/>
<gene>
    <name evidence="2" type="ORF">EVAR_94381_1</name>
</gene>
<organism evidence="2 3">
    <name type="scientific">Eumeta variegata</name>
    <name type="common">Bagworm moth</name>
    <name type="synonym">Eumeta japonica</name>
    <dbReference type="NCBI Taxonomy" id="151549"/>
    <lineage>
        <taxon>Eukaryota</taxon>
        <taxon>Metazoa</taxon>
        <taxon>Ecdysozoa</taxon>
        <taxon>Arthropoda</taxon>
        <taxon>Hexapoda</taxon>
        <taxon>Insecta</taxon>
        <taxon>Pterygota</taxon>
        <taxon>Neoptera</taxon>
        <taxon>Endopterygota</taxon>
        <taxon>Lepidoptera</taxon>
        <taxon>Glossata</taxon>
        <taxon>Ditrysia</taxon>
        <taxon>Tineoidea</taxon>
        <taxon>Psychidae</taxon>
        <taxon>Oiketicinae</taxon>
        <taxon>Eumeta</taxon>
    </lineage>
</organism>
<protein>
    <submittedName>
        <fullName evidence="2">Uncharacterized protein</fullName>
    </submittedName>
</protein>
<name>A0A4C1TPY7_EUMVA</name>
<feature type="region of interest" description="Disordered" evidence="1">
    <location>
        <begin position="18"/>
        <end position="91"/>
    </location>
</feature>
<accession>A0A4C1TPY7</accession>
<feature type="compositionally biased region" description="Polar residues" evidence="1">
    <location>
        <begin position="27"/>
        <end position="53"/>
    </location>
</feature>
<dbReference type="EMBL" id="BGZK01000076">
    <property type="protein sequence ID" value="GBP16040.1"/>
    <property type="molecule type" value="Genomic_DNA"/>
</dbReference>
<evidence type="ECO:0000313" key="2">
    <source>
        <dbReference type="EMBL" id="GBP16040.1"/>
    </source>
</evidence>
<dbReference type="Proteomes" id="UP000299102">
    <property type="component" value="Unassembled WGS sequence"/>
</dbReference>
<feature type="compositionally biased region" description="Basic and acidic residues" evidence="1">
    <location>
        <begin position="82"/>
        <end position="91"/>
    </location>
</feature>
<sequence>MLKSGSLCAFMNEYVTKQRRGMRRAYSTASDTNSTKSPHLSNTPPSVARNSAPRTHRRPLRPWPPATGDSASGGRLAGRWGRSADRGPDSD</sequence>